<dbReference type="HOGENOM" id="CLU_2644282_0_0_1"/>
<name>H2Z5J8_CIOSA</name>
<protein>
    <submittedName>
        <fullName evidence="2">Uncharacterized protein</fullName>
    </submittedName>
</protein>
<keyword evidence="3" id="KW-1185">Reference proteome</keyword>
<reference evidence="3" key="1">
    <citation type="submission" date="2003-08" db="EMBL/GenBank/DDBJ databases">
        <authorList>
            <person name="Birren B."/>
            <person name="Nusbaum C."/>
            <person name="Abebe A."/>
            <person name="Abouelleil A."/>
            <person name="Adekoya E."/>
            <person name="Ait-zahra M."/>
            <person name="Allen N."/>
            <person name="Allen T."/>
            <person name="An P."/>
            <person name="Anderson M."/>
            <person name="Anderson S."/>
            <person name="Arachchi H."/>
            <person name="Armbruster J."/>
            <person name="Bachantsang P."/>
            <person name="Baldwin J."/>
            <person name="Barry A."/>
            <person name="Bayul T."/>
            <person name="Blitshsteyn B."/>
            <person name="Bloom T."/>
            <person name="Blye J."/>
            <person name="Boguslavskiy L."/>
            <person name="Borowsky M."/>
            <person name="Boukhgalter B."/>
            <person name="Brunache A."/>
            <person name="Butler J."/>
            <person name="Calixte N."/>
            <person name="Calvo S."/>
            <person name="Camarata J."/>
            <person name="Campo K."/>
            <person name="Chang J."/>
            <person name="Cheshatsang Y."/>
            <person name="Citroen M."/>
            <person name="Collymore A."/>
            <person name="Considine T."/>
            <person name="Cook A."/>
            <person name="Cooke P."/>
            <person name="Corum B."/>
            <person name="Cuomo C."/>
            <person name="David R."/>
            <person name="Dawoe T."/>
            <person name="Degray S."/>
            <person name="Dodge S."/>
            <person name="Dooley K."/>
            <person name="Dorje P."/>
            <person name="Dorjee K."/>
            <person name="Dorris L."/>
            <person name="Duffey N."/>
            <person name="Dupes A."/>
            <person name="Elkins T."/>
            <person name="Engels R."/>
            <person name="Erickson J."/>
            <person name="Farina A."/>
            <person name="Faro S."/>
            <person name="Ferreira P."/>
            <person name="Fischer H."/>
            <person name="Fitzgerald M."/>
            <person name="Foley K."/>
            <person name="Gage D."/>
            <person name="Galagan J."/>
            <person name="Gearin G."/>
            <person name="Gnerre S."/>
            <person name="Gnirke A."/>
            <person name="Goyette A."/>
            <person name="Graham J."/>
            <person name="Grandbois E."/>
            <person name="Gyaltsen K."/>
            <person name="Hafez N."/>
            <person name="Hagopian D."/>
            <person name="Hagos B."/>
            <person name="Hall J."/>
            <person name="Hatcher B."/>
            <person name="Heller A."/>
            <person name="Higgins H."/>
            <person name="Honan T."/>
            <person name="Horn A."/>
            <person name="Houde N."/>
            <person name="Hughes L."/>
            <person name="Hulme W."/>
            <person name="Husby E."/>
            <person name="Iliev I."/>
            <person name="Jaffe D."/>
            <person name="Jones C."/>
            <person name="Kamal M."/>
            <person name="Kamat A."/>
            <person name="Kamvysselis M."/>
            <person name="Karlsson E."/>
            <person name="Kells C."/>
            <person name="Kieu A."/>
            <person name="Kisner P."/>
            <person name="Kodira C."/>
            <person name="Kulbokas E."/>
            <person name="Labutti K."/>
            <person name="Lama D."/>
            <person name="Landers T."/>
            <person name="Leger J."/>
            <person name="Levine S."/>
            <person name="Lewis D."/>
            <person name="Lewis T."/>
            <person name="Lindblad-toh K."/>
            <person name="Liu X."/>
            <person name="Lokyitsang T."/>
            <person name="Lokyitsang Y."/>
            <person name="Lucien O."/>
            <person name="Lui A."/>
            <person name="Ma L.J."/>
            <person name="Mabbitt R."/>
            <person name="Macdonald J."/>
            <person name="Maclean C."/>
            <person name="Major J."/>
            <person name="Manning J."/>
            <person name="Marabella R."/>
            <person name="Maru K."/>
            <person name="Matthews C."/>
            <person name="Mauceli E."/>
            <person name="Mccarthy M."/>
            <person name="Mcdonough S."/>
            <person name="Mcghee T."/>
            <person name="Meldrim J."/>
            <person name="Meneus L."/>
            <person name="Mesirov J."/>
            <person name="Mihalev A."/>
            <person name="Mihova T."/>
            <person name="Mikkelsen T."/>
            <person name="Mlenga V."/>
            <person name="Moru K."/>
            <person name="Mozes J."/>
            <person name="Mulrain L."/>
            <person name="Munson G."/>
            <person name="Naylor J."/>
            <person name="Newes C."/>
            <person name="Nguyen C."/>
            <person name="Nguyen N."/>
            <person name="Nguyen T."/>
            <person name="Nicol R."/>
            <person name="Nielsen C."/>
            <person name="Nizzari M."/>
            <person name="Norbu C."/>
            <person name="Norbu N."/>
            <person name="O'donnell P."/>
            <person name="Okoawo O."/>
            <person name="O'leary S."/>
            <person name="Omotosho B."/>
            <person name="O'neill K."/>
            <person name="Osman S."/>
            <person name="Parker S."/>
            <person name="Perrin D."/>
            <person name="Phunkhang P."/>
            <person name="Piqani B."/>
            <person name="Purcell S."/>
            <person name="Rachupka T."/>
            <person name="Ramasamy U."/>
            <person name="Rameau R."/>
            <person name="Ray V."/>
            <person name="Raymond C."/>
            <person name="Retta R."/>
            <person name="Richardson S."/>
            <person name="Rise C."/>
            <person name="Rodriguez J."/>
            <person name="Rogers J."/>
            <person name="Rogov P."/>
            <person name="Rutman M."/>
            <person name="Schupbach R."/>
            <person name="Seaman C."/>
            <person name="Settipalli S."/>
            <person name="Sharpe T."/>
            <person name="Sheridan J."/>
            <person name="Sherpa N."/>
            <person name="Shi J."/>
            <person name="Smirnov S."/>
            <person name="Smith C."/>
            <person name="Sougnez C."/>
            <person name="Spencer B."/>
            <person name="Stalker J."/>
            <person name="Stange-thomann N."/>
            <person name="Stavropoulos S."/>
            <person name="Stetson K."/>
            <person name="Stone C."/>
            <person name="Stone S."/>
            <person name="Stubbs M."/>
            <person name="Talamas J."/>
            <person name="Tchuinga P."/>
            <person name="Tenzing P."/>
            <person name="Tesfaye S."/>
            <person name="Theodore J."/>
            <person name="Thoulutsang Y."/>
            <person name="Topham K."/>
            <person name="Towey S."/>
            <person name="Tsamla T."/>
            <person name="Tsomo N."/>
            <person name="Vallee D."/>
            <person name="Vassiliev H."/>
            <person name="Venkataraman V."/>
            <person name="Vinson J."/>
            <person name="Vo A."/>
            <person name="Wade C."/>
            <person name="Wang S."/>
            <person name="Wangchuk T."/>
            <person name="Wangdi T."/>
            <person name="Whittaker C."/>
            <person name="Wilkinson J."/>
            <person name="Wu Y."/>
            <person name="Wyman D."/>
            <person name="Yadav S."/>
            <person name="Yang S."/>
            <person name="Yang X."/>
            <person name="Yeager S."/>
            <person name="Yee E."/>
            <person name="Young G."/>
            <person name="Zainoun J."/>
            <person name="Zembeck L."/>
            <person name="Zimmer A."/>
            <person name="Zody M."/>
            <person name="Lander E."/>
        </authorList>
    </citation>
    <scope>NUCLEOTIDE SEQUENCE [LARGE SCALE GENOMIC DNA]</scope>
</reference>
<feature type="compositionally biased region" description="Basic and acidic residues" evidence="1">
    <location>
        <begin position="1"/>
        <end position="10"/>
    </location>
</feature>
<evidence type="ECO:0000313" key="2">
    <source>
        <dbReference type="Ensembl" id="ENSCSAVP00000012860.1"/>
    </source>
</evidence>
<dbReference type="AlphaFoldDB" id="H2Z5J8"/>
<feature type="region of interest" description="Disordered" evidence="1">
    <location>
        <begin position="1"/>
        <end position="39"/>
    </location>
</feature>
<evidence type="ECO:0000313" key="3">
    <source>
        <dbReference type="Proteomes" id="UP000007875"/>
    </source>
</evidence>
<organism evidence="2 3">
    <name type="scientific">Ciona savignyi</name>
    <name type="common">Pacific transparent sea squirt</name>
    <dbReference type="NCBI Taxonomy" id="51511"/>
    <lineage>
        <taxon>Eukaryota</taxon>
        <taxon>Metazoa</taxon>
        <taxon>Chordata</taxon>
        <taxon>Tunicata</taxon>
        <taxon>Ascidiacea</taxon>
        <taxon>Phlebobranchia</taxon>
        <taxon>Cionidae</taxon>
        <taxon>Ciona</taxon>
    </lineage>
</organism>
<accession>H2Z5J8</accession>
<dbReference type="InParanoid" id="H2Z5J8"/>
<reference evidence="2" key="3">
    <citation type="submission" date="2025-09" db="UniProtKB">
        <authorList>
            <consortium name="Ensembl"/>
        </authorList>
    </citation>
    <scope>IDENTIFICATION</scope>
</reference>
<proteinExistence type="predicted"/>
<sequence length="77" mass="8264">KADRVRRTNERSTSNPATRTWQEIKPGKSTSAPNVTTPTPIAPIQTCSCINATQSLELISSDSAFSGQALVDWLTCG</sequence>
<dbReference type="Proteomes" id="UP000007875">
    <property type="component" value="Unassembled WGS sequence"/>
</dbReference>
<feature type="compositionally biased region" description="Polar residues" evidence="1">
    <location>
        <begin position="11"/>
        <end position="21"/>
    </location>
</feature>
<dbReference type="Ensembl" id="ENSCSAVT00000013009.1">
    <property type="protein sequence ID" value="ENSCSAVP00000012860.1"/>
    <property type="gene ID" value="ENSCSAVG00000007549.1"/>
</dbReference>
<reference evidence="2" key="2">
    <citation type="submission" date="2025-08" db="UniProtKB">
        <authorList>
            <consortium name="Ensembl"/>
        </authorList>
    </citation>
    <scope>IDENTIFICATION</scope>
</reference>
<evidence type="ECO:0000256" key="1">
    <source>
        <dbReference type="SAM" id="MobiDB-lite"/>
    </source>
</evidence>
<feature type="compositionally biased region" description="Polar residues" evidence="1">
    <location>
        <begin position="28"/>
        <end position="39"/>
    </location>
</feature>